<evidence type="ECO:0000259" key="1">
    <source>
        <dbReference type="Pfam" id="PF00857"/>
    </source>
</evidence>
<dbReference type="PANTHER" id="PTHR14119:SF3">
    <property type="entry name" value="ISOCHORISMATASE DOMAIN-CONTAINING PROTEIN 2"/>
    <property type="match status" value="1"/>
</dbReference>
<name>A0ABU6JA87_9BURK</name>
<protein>
    <submittedName>
        <fullName evidence="2">Hydrolase</fullName>
    </submittedName>
</protein>
<dbReference type="InterPro" id="IPR050993">
    <property type="entry name" value="Isochorismatase_domain"/>
</dbReference>
<proteinExistence type="predicted"/>
<evidence type="ECO:0000313" key="3">
    <source>
        <dbReference type="Proteomes" id="UP001352263"/>
    </source>
</evidence>
<dbReference type="SUPFAM" id="SSF52499">
    <property type="entry name" value="Isochorismatase-like hydrolases"/>
    <property type="match status" value="1"/>
</dbReference>
<dbReference type="GO" id="GO:0016787">
    <property type="term" value="F:hydrolase activity"/>
    <property type="evidence" value="ECO:0007669"/>
    <property type="project" value="UniProtKB-KW"/>
</dbReference>
<accession>A0ABU6JA87</accession>
<dbReference type="InterPro" id="IPR036380">
    <property type="entry name" value="Isochorismatase-like_sf"/>
</dbReference>
<dbReference type="Gene3D" id="3.40.50.850">
    <property type="entry name" value="Isochorismatase-like"/>
    <property type="match status" value="1"/>
</dbReference>
<dbReference type="Pfam" id="PF00857">
    <property type="entry name" value="Isochorismatase"/>
    <property type="match status" value="1"/>
</dbReference>
<dbReference type="RefSeq" id="WP_326507280.1">
    <property type="nucleotide sequence ID" value="NZ_JAWIIV010000012.1"/>
</dbReference>
<sequence length="179" mass="19390">MNGLCDASRSVLIIIDLQERLMPAIHEGDAVVKNALRLAQTAKLLGIPVLGTAQNPQGLGPNVAEVHAQCDRVFAKMDFDACAEPAFLDALAGEQRELIVAGCEAHVCVLQSVLGLLGRGHRVRLVADAIGSRVPFNKQIAMERARAAGAELLTTEMVLFEWMRSAAHPKFKDMLRLVK</sequence>
<keyword evidence="2" id="KW-0378">Hydrolase</keyword>
<keyword evidence="3" id="KW-1185">Reference proteome</keyword>
<dbReference type="Proteomes" id="UP001352263">
    <property type="component" value="Unassembled WGS sequence"/>
</dbReference>
<dbReference type="CDD" id="cd01012">
    <property type="entry name" value="YcaC_related"/>
    <property type="match status" value="1"/>
</dbReference>
<evidence type="ECO:0000313" key="2">
    <source>
        <dbReference type="EMBL" id="MEC4720564.1"/>
    </source>
</evidence>
<dbReference type="EMBL" id="JAWIIV010000012">
    <property type="protein sequence ID" value="MEC4720564.1"/>
    <property type="molecule type" value="Genomic_DNA"/>
</dbReference>
<reference evidence="2 3" key="1">
    <citation type="submission" date="2023-10" db="EMBL/GenBank/DDBJ databases">
        <title>Noviherbaspirillum sp. CPCC 100848 genome assembly.</title>
        <authorList>
            <person name="Li X.Y."/>
            <person name="Fang X.M."/>
        </authorList>
    </citation>
    <scope>NUCLEOTIDE SEQUENCE [LARGE SCALE GENOMIC DNA]</scope>
    <source>
        <strain evidence="2 3">CPCC 100848</strain>
    </source>
</reference>
<dbReference type="PANTHER" id="PTHR14119">
    <property type="entry name" value="HYDROLASE"/>
    <property type="match status" value="1"/>
</dbReference>
<feature type="domain" description="Isochorismatase-like" evidence="1">
    <location>
        <begin position="10"/>
        <end position="156"/>
    </location>
</feature>
<gene>
    <name evidence="2" type="ORF">RY831_15480</name>
</gene>
<comment type="caution">
    <text evidence="2">The sequence shown here is derived from an EMBL/GenBank/DDBJ whole genome shotgun (WGS) entry which is preliminary data.</text>
</comment>
<dbReference type="InterPro" id="IPR000868">
    <property type="entry name" value="Isochorismatase-like_dom"/>
</dbReference>
<organism evidence="2 3">
    <name type="scientific">Noviherbaspirillum album</name>
    <dbReference type="NCBI Taxonomy" id="3080276"/>
    <lineage>
        <taxon>Bacteria</taxon>
        <taxon>Pseudomonadati</taxon>
        <taxon>Pseudomonadota</taxon>
        <taxon>Betaproteobacteria</taxon>
        <taxon>Burkholderiales</taxon>
        <taxon>Oxalobacteraceae</taxon>
        <taxon>Noviherbaspirillum</taxon>
    </lineage>
</organism>